<reference evidence="1" key="1">
    <citation type="submission" date="2023-04" db="EMBL/GenBank/DDBJ databases">
        <title>Draft Genome sequencing of Naganishia species isolated from polar environments using Oxford Nanopore Technology.</title>
        <authorList>
            <person name="Leo P."/>
            <person name="Venkateswaran K."/>
        </authorList>
    </citation>
    <scope>NUCLEOTIDE SEQUENCE</scope>
    <source>
        <strain evidence="1">MNA-CCFEE 5423</strain>
    </source>
</reference>
<evidence type="ECO:0000313" key="1">
    <source>
        <dbReference type="EMBL" id="KAJ9092359.1"/>
    </source>
</evidence>
<dbReference type="EMBL" id="JASBWT010000039">
    <property type="protein sequence ID" value="KAJ9092359.1"/>
    <property type="molecule type" value="Genomic_DNA"/>
</dbReference>
<accession>A0ACC2UZI6</accession>
<organism evidence="1 2">
    <name type="scientific">Naganishia friedmannii</name>
    <dbReference type="NCBI Taxonomy" id="89922"/>
    <lineage>
        <taxon>Eukaryota</taxon>
        <taxon>Fungi</taxon>
        <taxon>Dikarya</taxon>
        <taxon>Basidiomycota</taxon>
        <taxon>Agaricomycotina</taxon>
        <taxon>Tremellomycetes</taxon>
        <taxon>Filobasidiales</taxon>
        <taxon>Filobasidiaceae</taxon>
        <taxon>Naganishia</taxon>
    </lineage>
</organism>
<proteinExistence type="predicted"/>
<evidence type="ECO:0000313" key="2">
    <source>
        <dbReference type="Proteomes" id="UP001227268"/>
    </source>
</evidence>
<gene>
    <name evidence="1" type="ORF">QFC21_006859</name>
</gene>
<keyword evidence="2" id="KW-1185">Reference proteome</keyword>
<protein>
    <submittedName>
        <fullName evidence="1">Uncharacterized protein</fullName>
    </submittedName>
</protein>
<sequence length="154" mass="16262">MSSSPASSPKETVQHDALKPGFDLTEKQDPLKNTLATMSIARKHILLAVFTSAACIDNIGFNSLLTTTETIASDFELGAGNIVWVVTAYGMTFASFLLLAGRMADLYSAPLMFMGGLGVLSICFLAGSFVEDKYGFLILRAISGIAAAMNVPSA</sequence>
<dbReference type="Proteomes" id="UP001227268">
    <property type="component" value="Unassembled WGS sequence"/>
</dbReference>
<comment type="caution">
    <text evidence="1">The sequence shown here is derived from an EMBL/GenBank/DDBJ whole genome shotgun (WGS) entry which is preliminary data.</text>
</comment>
<name>A0ACC2UZI6_9TREE</name>